<evidence type="ECO:0000256" key="6">
    <source>
        <dbReference type="ARBA" id="ARBA00023012"/>
    </source>
</evidence>
<dbReference type="Pfam" id="PF13188">
    <property type="entry name" value="PAS_8"/>
    <property type="match status" value="1"/>
</dbReference>
<feature type="coiled-coil region" evidence="7">
    <location>
        <begin position="47"/>
        <end position="81"/>
    </location>
</feature>
<dbReference type="PROSITE" id="PS50109">
    <property type="entry name" value="HIS_KIN"/>
    <property type="match status" value="1"/>
</dbReference>
<proteinExistence type="predicted"/>
<dbReference type="AlphaFoldDB" id="A0A437RR74"/>
<evidence type="ECO:0000256" key="5">
    <source>
        <dbReference type="ARBA" id="ARBA00022777"/>
    </source>
</evidence>
<dbReference type="Proteomes" id="UP000285575">
    <property type="component" value="Unassembled WGS sequence"/>
</dbReference>
<name>A0A437RR74_9BURK</name>
<dbReference type="InterPro" id="IPR035965">
    <property type="entry name" value="PAS-like_dom_sf"/>
</dbReference>
<evidence type="ECO:0000259" key="9">
    <source>
        <dbReference type="PROSITE" id="PS50113"/>
    </source>
</evidence>
<dbReference type="PROSITE" id="PS50113">
    <property type="entry name" value="PAC"/>
    <property type="match status" value="1"/>
</dbReference>
<comment type="catalytic activity">
    <reaction evidence="1">
        <text>ATP + protein L-histidine = ADP + protein N-phospho-L-histidine.</text>
        <dbReference type="EC" id="2.7.13.3"/>
    </reaction>
</comment>
<dbReference type="PANTHER" id="PTHR43711">
    <property type="entry name" value="TWO-COMPONENT HISTIDINE KINASE"/>
    <property type="match status" value="1"/>
</dbReference>
<protein>
    <recommendedName>
        <fullName evidence="2">histidine kinase</fullName>
        <ecNumber evidence="2">2.7.13.3</ecNumber>
    </recommendedName>
</protein>
<dbReference type="EC" id="2.7.13.3" evidence="2"/>
<dbReference type="InterPro" id="IPR050736">
    <property type="entry name" value="Sensor_HK_Regulatory"/>
</dbReference>
<dbReference type="Gene3D" id="1.10.287.130">
    <property type="match status" value="1"/>
</dbReference>
<dbReference type="Gene3D" id="3.30.565.10">
    <property type="entry name" value="Histidine kinase-like ATPase, C-terminal domain"/>
    <property type="match status" value="1"/>
</dbReference>
<evidence type="ECO:0000259" key="8">
    <source>
        <dbReference type="PROSITE" id="PS50109"/>
    </source>
</evidence>
<feature type="domain" description="Histidine kinase" evidence="8">
    <location>
        <begin position="492"/>
        <end position="711"/>
    </location>
</feature>
<dbReference type="SUPFAM" id="SSF47384">
    <property type="entry name" value="Homodimeric domain of signal transducing histidine kinase"/>
    <property type="match status" value="1"/>
</dbReference>
<evidence type="ECO:0000256" key="1">
    <source>
        <dbReference type="ARBA" id="ARBA00000085"/>
    </source>
</evidence>
<dbReference type="RefSeq" id="WP_128226763.1">
    <property type="nucleotide sequence ID" value="NZ_SACR01000001.1"/>
</dbReference>
<evidence type="ECO:0000256" key="2">
    <source>
        <dbReference type="ARBA" id="ARBA00012438"/>
    </source>
</evidence>
<dbReference type="Gene3D" id="3.30.450.20">
    <property type="entry name" value="PAS domain"/>
    <property type="match status" value="3"/>
</dbReference>
<dbReference type="SMART" id="SM00091">
    <property type="entry name" value="PAS"/>
    <property type="match status" value="2"/>
</dbReference>
<feature type="domain" description="PAC" evidence="9">
    <location>
        <begin position="423"/>
        <end position="475"/>
    </location>
</feature>
<dbReference type="SMART" id="SM00388">
    <property type="entry name" value="HisKA"/>
    <property type="match status" value="1"/>
</dbReference>
<sequence>MSVHGLKQRVEARDRLLMQAESVGQLLNEQLLGAVARGELGLIEEAARRHDAKLGELTENLRIYQAELHAQADELQASQARTEALAERFATLFAGMPVACILVTFNGELLECNELATRLLKLPNRQTGSVFLHRLLDSADYQDRVRPALHEAQATGASALDNVGFFGEGGRRFSGDLYISRLPGTAGTPADDPGQYVCAVIDRTEHLQDLRALEASEEALRQSEAFLAESARLARVGGWELTLRPHTLRWSAQLRQMLELPADAPASLEATLALCAPYDRKSFAGAVARAELGQPFEIEIDMLTAQHRALRVLAVGSAHIADGQVLRVSGALQDITSQHHVRRQLGDLTERLAIANEAGGIGVWDWNLADGTLDFDARLCELLGVRATPSGTLLDALAPLLLPHERDHLHAALGVALSRLEPLNVELQRADEAGAERWLHVTGRAHADAQGRVQRVIGCAWDSSPEHEALRLLAAKEAAESANQAKSAFLSRMSHELRTPLNAILGFAQLMRLEAQAGDLVLKPHRVTLIENAARHLLELVNEVLDVSRIEAGRVAVQLAPVDLRRCLTEALPMVQGLAERLGVQLDDQAGQGSACWVMADGLRLREVLINLVSNAIKYNVPGGRVDCSIELQEEKVLLHVADTGVGLSAAQQAELFQPFNRVGAESSGIEGSGMGLFVSRRFIELMGGQITLTSAPGEGTTVTVRLPGAPQG</sequence>
<keyword evidence="3" id="KW-0597">Phosphoprotein</keyword>
<dbReference type="OrthoDB" id="5519028at2"/>
<dbReference type="InterPro" id="IPR005467">
    <property type="entry name" value="His_kinase_dom"/>
</dbReference>
<keyword evidence="7" id="KW-0175">Coiled coil</keyword>
<dbReference type="InterPro" id="IPR036890">
    <property type="entry name" value="HATPase_C_sf"/>
</dbReference>
<dbReference type="InterPro" id="IPR000014">
    <property type="entry name" value="PAS"/>
</dbReference>
<accession>A0A437RR74</accession>
<reference evidence="10 11" key="1">
    <citation type="submission" date="2019-01" db="EMBL/GenBank/DDBJ databases">
        <authorList>
            <person name="Chen W.-M."/>
        </authorList>
    </citation>
    <scope>NUCLEOTIDE SEQUENCE [LARGE SCALE GENOMIC DNA]</scope>
    <source>
        <strain evidence="10 11">KYPY4</strain>
    </source>
</reference>
<dbReference type="InterPro" id="IPR013655">
    <property type="entry name" value="PAS_fold_3"/>
</dbReference>
<dbReference type="EMBL" id="SACR01000001">
    <property type="protein sequence ID" value="RVU49122.1"/>
    <property type="molecule type" value="Genomic_DNA"/>
</dbReference>
<dbReference type="PRINTS" id="PR00344">
    <property type="entry name" value="BCTRLSENSOR"/>
</dbReference>
<evidence type="ECO:0000256" key="4">
    <source>
        <dbReference type="ARBA" id="ARBA00022679"/>
    </source>
</evidence>
<keyword evidence="6" id="KW-0902">Two-component regulatory system</keyword>
<organism evidence="10 11">
    <name type="scientific">Rubrivivax rivuli</name>
    <dbReference type="NCBI Taxonomy" id="1862385"/>
    <lineage>
        <taxon>Bacteria</taxon>
        <taxon>Pseudomonadati</taxon>
        <taxon>Pseudomonadota</taxon>
        <taxon>Betaproteobacteria</taxon>
        <taxon>Burkholderiales</taxon>
        <taxon>Sphaerotilaceae</taxon>
        <taxon>Rubrivivax</taxon>
    </lineage>
</organism>
<dbReference type="PANTHER" id="PTHR43711:SF26">
    <property type="entry name" value="SENSOR HISTIDINE KINASE RCSC"/>
    <property type="match status" value="1"/>
</dbReference>
<evidence type="ECO:0000313" key="11">
    <source>
        <dbReference type="Proteomes" id="UP000285575"/>
    </source>
</evidence>
<dbReference type="InterPro" id="IPR003594">
    <property type="entry name" value="HATPase_dom"/>
</dbReference>
<evidence type="ECO:0000313" key="10">
    <source>
        <dbReference type="EMBL" id="RVU49122.1"/>
    </source>
</evidence>
<dbReference type="Pfam" id="PF08447">
    <property type="entry name" value="PAS_3"/>
    <property type="match status" value="1"/>
</dbReference>
<dbReference type="InterPro" id="IPR004358">
    <property type="entry name" value="Sig_transdc_His_kin-like_C"/>
</dbReference>
<dbReference type="SUPFAM" id="SSF55874">
    <property type="entry name" value="ATPase domain of HSP90 chaperone/DNA topoisomerase II/histidine kinase"/>
    <property type="match status" value="1"/>
</dbReference>
<evidence type="ECO:0000256" key="3">
    <source>
        <dbReference type="ARBA" id="ARBA00022553"/>
    </source>
</evidence>
<evidence type="ECO:0000256" key="7">
    <source>
        <dbReference type="SAM" id="Coils"/>
    </source>
</evidence>
<gene>
    <name evidence="10" type="ORF">EOE66_00595</name>
</gene>
<keyword evidence="11" id="KW-1185">Reference proteome</keyword>
<dbReference type="Pfam" id="PF02518">
    <property type="entry name" value="HATPase_c"/>
    <property type="match status" value="1"/>
</dbReference>
<dbReference type="CDD" id="cd00082">
    <property type="entry name" value="HisKA"/>
    <property type="match status" value="1"/>
</dbReference>
<dbReference type="InterPro" id="IPR036097">
    <property type="entry name" value="HisK_dim/P_sf"/>
</dbReference>
<dbReference type="InterPro" id="IPR003661">
    <property type="entry name" value="HisK_dim/P_dom"/>
</dbReference>
<dbReference type="Pfam" id="PF00512">
    <property type="entry name" value="HisKA"/>
    <property type="match status" value="1"/>
</dbReference>
<dbReference type="GO" id="GO:0000155">
    <property type="term" value="F:phosphorelay sensor kinase activity"/>
    <property type="evidence" value="ECO:0007669"/>
    <property type="project" value="InterPro"/>
</dbReference>
<keyword evidence="5" id="KW-0418">Kinase</keyword>
<comment type="caution">
    <text evidence="10">The sequence shown here is derived from an EMBL/GenBank/DDBJ whole genome shotgun (WGS) entry which is preliminary data.</text>
</comment>
<dbReference type="InterPro" id="IPR000700">
    <property type="entry name" value="PAS-assoc_C"/>
</dbReference>
<dbReference type="SMART" id="SM00387">
    <property type="entry name" value="HATPase_c"/>
    <property type="match status" value="1"/>
</dbReference>
<keyword evidence="4" id="KW-0808">Transferase</keyword>
<dbReference type="SUPFAM" id="SSF55785">
    <property type="entry name" value="PYP-like sensor domain (PAS domain)"/>
    <property type="match status" value="3"/>
</dbReference>